<dbReference type="GO" id="GO:0003677">
    <property type="term" value="F:DNA binding"/>
    <property type="evidence" value="ECO:0007669"/>
    <property type="project" value="UniProtKB-KW"/>
</dbReference>
<comment type="caution">
    <text evidence="1">The sequence shown here is derived from an EMBL/GenBank/DDBJ whole genome shotgun (WGS) entry which is preliminary data.</text>
</comment>
<name>A0A927QE28_9ACTN</name>
<dbReference type="RefSeq" id="WP_192359051.1">
    <property type="nucleotide sequence ID" value="NZ_CP119182.1"/>
</dbReference>
<dbReference type="AlphaFoldDB" id="A0A927QE28"/>
<keyword evidence="1" id="KW-0238">DNA-binding</keyword>
<reference evidence="1" key="1">
    <citation type="submission" date="2020-09" db="EMBL/GenBank/DDBJ databases">
        <title>Streptomyces canutascabiei sp. nov., which causes potato common scab and is distributed across the world.</title>
        <authorList>
            <person name="Nguyen H.P."/>
            <person name="Weisberg A.J."/>
            <person name="Chang J.H."/>
            <person name="Clarke C.R."/>
        </authorList>
    </citation>
    <scope>NUCLEOTIDE SEQUENCE</scope>
    <source>
        <strain evidence="1">ID-01-6.2a</strain>
    </source>
</reference>
<dbReference type="EMBL" id="JACYXT010000001">
    <property type="protein sequence ID" value="MBD9721965.1"/>
    <property type="molecule type" value="Genomic_DNA"/>
</dbReference>
<evidence type="ECO:0000313" key="1">
    <source>
        <dbReference type="EMBL" id="MBD9721965.1"/>
    </source>
</evidence>
<accession>A0A927QE28</accession>
<proteinExistence type="predicted"/>
<evidence type="ECO:0000313" key="2">
    <source>
        <dbReference type="Proteomes" id="UP000661025"/>
    </source>
</evidence>
<gene>
    <name evidence="1" type="ORF">IHE70_01630</name>
</gene>
<dbReference type="Proteomes" id="UP000661025">
    <property type="component" value="Unassembled WGS sequence"/>
</dbReference>
<sequence>MLVTLDLAAHVAGRPAATIRRWAAEGRLTRHQDRSRRKNGVLYDMDEIPEAKRDKDTLELIEPGATPPVIDNGLLAA</sequence>
<organism evidence="1 2">
    <name type="scientific">Streptomyces caniscabiei</name>
    <dbReference type="NCBI Taxonomy" id="2746961"/>
    <lineage>
        <taxon>Bacteria</taxon>
        <taxon>Bacillati</taxon>
        <taxon>Actinomycetota</taxon>
        <taxon>Actinomycetes</taxon>
        <taxon>Kitasatosporales</taxon>
        <taxon>Streptomycetaceae</taxon>
        <taxon>Streptomyces</taxon>
    </lineage>
</organism>
<protein>
    <submittedName>
        <fullName evidence="1">DNA-binding protein</fullName>
    </submittedName>
</protein>
<dbReference type="GeneID" id="79929222"/>